<feature type="domain" description="Acyltransferase 3" evidence="8">
    <location>
        <begin position="5"/>
        <end position="330"/>
    </location>
</feature>
<feature type="transmembrane region" description="Helical" evidence="7">
    <location>
        <begin position="214"/>
        <end position="235"/>
    </location>
</feature>
<gene>
    <name evidence="9" type="ORF">CH339_19200</name>
</gene>
<dbReference type="AlphaFoldDB" id="A0A327JJ09"/>
<feature type="transmembrane region" description="Helical" evidence="7">
    <location>
        <begin position="12"/>
        <end position="30"/>
    </location>
</feature>
<keyword evidence="4 7" id="KW-0812">Transmembrane</keyword>
<feature type="transmembrane region" description="Helical" evidence="7">
    <location>
        <begin position="276"/>
        <end position="294"/>
    </location>
</feature>
<sequence length="364" mass="40134">MYLTSINNFRAIAIIMIVMGHSFSFAGMTFQTWPEKFAGNLISGATTLFVFISGFLFFHVFYARFDYKNFLLGKFKNVAAPYLVLSVLPIIWSMTSGEPQKPFFNPAGPGVLDTWIVPYVKYVLTGGFATAYWYIPFIMLVFLMAPAHVAFIRLSTARQLGITAVLVVVAALVQRSHGNLNPVQHLIAFTPAYLFGITVAMNKEAVWARLAGKEWHLALLVAAFDAAEIATGHFSNYHKAPFAWGGLDLMLFQKLFMCLLLLQLLHRFEGRSSKTLSLVASTSFAIFFIHPGLLKLIHTIRDANGIRFDASWPVLLLATTGILAVAILIAVGVNIVLGKKSRYVIGYAGKAPGLLHAPSDLRPA</sequence>
<keyword evidence="5 7" id="KW-1133">Transmembrane helix</keyword>
<feature type="transmembrane region" description="Helical" evidence="7">
    <location>
        <begin position="159"/>
        <end position="177"/>
    </location>
</feature>
<protein>
    <recommendedName>
        <fullName evidence="8">Acyltransferase 3 domain-containing protein</fullName>
    </recommendedName>
</protein>
<feature type="transmembrane region" description="Helical" evidence="7">
    <location>
        <begin position="314"/>
        <end position="337"/>
    </location>
</feature>
<dbReference type="PANTHER" id="PTHR40074:SF2">
    <property type="entry name" value="O-ACETYLTRANSFERASE WECH"/>
    <property type="match status" value="1"/>
</dbReference>
<evidence type="ECO:0000256" key="4">
    <source>
        <dbReference type="ARBA" id="ARBA00022692"/>
    </source>
</evidence>
<dbReference type="GO" id="GO:0005886">
    <property type="term" value="C:plasma membrane"/>
    <property type="evidence" value="ECO:0007669"/>
    <property type="project" value="UniProtKB-SubCell"/>
</dbReference>
<evidence type="ECO:0000256" key="7">
    <source>
        <dbReference type="SAM" id="Phobius"/>
    </source>
</evidence>
<dbReference type="InterPro" id="IPR002656">
    <property type="entry name" value="Acyl_transf_3_dom"/>
</dbReference>
<evidence type="ECO:0000256" key="3">
    <source>
        <dbReference type="ARBA" id="ARBA00022475"/>
    </source>
</evidence>
<evidence type="ECO:0000256" key="2">
    <source>
        <dbReference type="ARBA" id="ARBA00007400"/>
    </source>
</evidence>
<dbReference type="Proteomes" id="UP000249299">
    <property type="component" value="Unassembled WGS sequence"/>
</dbReference>
<keyword evidence="10" id="KW-1185">Reference proteome</keyword>
<proteinExistence type="inferred from homology"/>
<accession>A0A327JJ09</accession>
<keyword evidence="6 7" id="KW-0472">Membrane</keyword>
<organism evidence="9 10">
    <name type="scientific">Rhodobium orientis</name>
    <dbReference type="NCBI Taxonomy" id="34017"/>
    <lineage>
        <taxon>Bacteria</taxon>
        <taxon>Pseudomonadati</taxon>
        <taxon>Pseudomonadota</taxon>
        <taxon>Alphaproteobacteria</taxon>
        <taxon>Hyphomicrobiales</taxon>
        <taxon>Rhodobiaceae</taxon>
        <taxon>Rhodobium</taxon>
    </lineage>
</organism>
<evidence type="ECO:0000313" key="9">
    <source>
        <dbReference type="EMBL" id="RAI25203.1"/>
    </source>
</evidence>
<evidence type="ECO:0000256" key="1">
    <source>
        <dbReference type="ARBA" id="ARBA00004651"/>
    </source>
</evidence>
<dbReference type="GO" id="GO:0009246">
    <property type="term" value="P:enterobacterial common antigen biosynthetic process"/>
    <property type="evidence" value="ECO:0007669"/>
    <property type="project" value="TreeGrafter"/>
</dbReference>
<feature type="transmembrane region" description="Helical" evidence="7">
    <location>
        <begin position="42"/>
        <end position="63"/>
    </location>
</feature>
<feature type="transmembrane region" description="Helical" evidence="7">
    <location>
        <begin position="75"/>
        <end position="94"/>
    </location>
</feature>
<dbReference type="RefSeq" id="WP_111436009.1">
    <property type="nucleotide sequence ID" value="NZ_JACIGG010000002.1"/>
</dbReference>
<evidence type="ECO:0000259" key="8">
    <source>
        <dbReference type="Pfam" id="PF01757"/>
    </source>
</evidence>
<comment type="caution">
    <text evidence="9">The sequence shown here is derived from an EMBL/GenBank/DDBJ whole genome shotgun (WGS) entry which is preliminary data.</text>
</comment>
<dbReference type="EMBL" id="NPEV01000053">
    <property type="protein sequence ID" value="RAI25203.1"/>
    <property type="molecule type" value="Genomic_DNA"/>
</dbReference>
<feature type="transmembrane region" description="Helical" evidence="7">
    <location>
        <begin position="131"/>
        <end position="152"/>
    </location>
</feature>
<dbReference type="OrthoDB" id="6064642at2"/>
<reference evidence="9 10" key="1">
    <citation type="submission" date="2017-07" db="EMBL/GenBank/DDBJ databases">
        <title>Draft Genome Sequences of Select Purple Nonsulfur Bacteria.</title>
        <authorList>
            <person name="Lasarre B."/>
            <person name="Mckinlay J.B."/>
        </authorList>
    </citation>
    <scope>NUCLEOTIDE SEQUENCE [LARGE SCALE GENOMIC DNA]</scope>
    <source>
        <strain evidence="9 10">DSM 11290</strain>
    </source>
</reference>
<evidence type="ECO:0000256" key="5">
    <source>
        <dbReference type="ARBA" id="ARBA00022989"/>
    </source>
</evidence>
<evidence type="ECO:0000313" key="10">
    <source>
        <dbReference type="Proteomes" id="UP000249299"/>
    </source>
</evidence>
<comment type="similarity">
    <text evidence="2">Belongs to the acyltransferase 3 family.</text>
</comment>
<evidence type="ECO:0000256" key="6">
    <source>
        <dbReference type="ARBA" id="ARBA00023136"/>
    </source>
</evidence>
<feature type="transmembrane region" description="Helical" evidence="7">
    <location>
        <begin position="241"/>
        <end position="264"/>
    </location>
</feature>
<comment type="subcellular location">
    <subcellularLocation>
        <location evidence="1">Cell membrane</location>
        <topology evidence="1">Multi-pass membrane protein</topology>
    </subcellularLocation>
</comment>
<dbReference type="PANTHER" id="PTHR40074">
    <property type="entry name" value="O-ACETYLTRANSFERASE WECH"/>
    <property type="match status" value="1"/>
</dbReference>
<name>A0A327JJ09_9HYPH</name>
<dbReference type="GO" id="GO:0016413">
    <property type="term" value="F:O-acetyltransferase activity"/>
    <property type="evidence" value="ECO:0007669"/>
    <property type="project" value="TreeGrafter"/>
</dbReference>
<keyword evidence="3" id="KW-1003">Cell membrane</keyword>
<feature type="transmembrane region" description="Helical" evidence="7">
    <location>
        <begin position="183"/>
        <end position="202"/>
    </location>
</feature>
<dbReference type="Pfam" id="PF01757">
    <property type="entry name" value="Acyl_transf_3"/>
    <property type="match status" value="1"/>
</dbReference>